<evidence type="ECO:0000256" key="5">
    <source>
        <dbReference type="ARBA" id="ARBA00022989"/>
    </source>
</evidence>
<keyword evidence="12" id="KW-1185">Reference proteome</keyword>
<dbReference type="STRING" id="1193502.SHALO_0420"/>
<feature type="transmembrane region" description="Helical" evidence="7">
    <location>
        <begin position="287"/>
        <end position="307"/>
    </location>
</feature>
<dbReference type="PROSITE" id="PS00211">
    <property type="entry name" value="ABC_TRANSPORTER_1"/>
    <property type="match status" value="1"/>
</dbReference>
<evidence type="ECO:0000256" key="3">
    <source>
        <dbReference type="ARBA" id="ARBA00022741"/>
    </source>
</evidence>
<keyword evidence="3" id="KW-0547">Nucleotide-binding</keyword>
<dbReference type="GO" id="GO:0140359">
    <property type="term" value="F:ABC-type transporter activity"/>
    <property type="evidence" value="ECO:0007669"/>
    <property type="project" value="InterPro"/>
</dbReference>
<evidence type="ECO:0000313" key="11">
    <source>
        <dbReference type="EMBL" id="AOO64216.1"/>
    </source>
</evidence>
<dbReference type="GO" id="GO:0005524">
    <property type="term" value="F:ATP binding"/>
    <property type="evidence" value="ECO:0007669"/>
    <property type="project" value="UniProtKB-KW"/>
</dbReference>
<dbReference type="AlphaFoldDB" id="A0A1D7TGV2"/>
<evidence type="ECO:0000259" key="10">
    <source>
        <dbReference type="PROSITE" id="PS50990"/>
    </source>
</evidence>
<reference evidence="12" key="1">
    <citation type="submission" date="2016-08" db="EMBL/GenBank/DDBJ databases">
        <title>Complete genome sequence of the organohalide-respiring Epsilonproteobacterium Sulfurospirillum halorespirans.</title>
        <authorList>
            <person name="Goris T."/>
            <person name="Zimmermann J."/>
            <person name="Schenz B."/>
            <person name="Lemos M."/>
            <person name="Hackermueller J."/>
            <person name="Diekert G."/>
        </authorList>
    </citation>
    <scope>NUCLEOTIDE SEQUENCE [LARGE SCALE GENOMIC DNA]</scope>
    <source>
        <strain>DSM 13726</strain>
        <strain evidence="12">PCE-M2</strain>
    </source>
</reference>
<dbReference type="GO" id="GO:0006508">
    <property type="term" value="P:proteolysis"/>
    <property type="evidence" value="ECO:0007669"/>
    <property type="project" value="InterPro"/>
</dbReference>
<dbReference type="PROSITE" id="PS50893">
    <property type="entry name" value="ABC_TRANSPORTER_2"/>
    <property type="match status" value="1"/>
</dbReference>
<dbReference type="CDD" id="cd18588">
    <property type="entry name" value="ABC_6TM_CyaB_HlyB_like"/>
    <property type="match status" value="1"/>
</dbReference>
<dbReference type="InterPro" id="IPR005074">
    <property type="entry name" value="Peptidase_C39"/>
</dbReference>
<dbReference type="PANTHER" id="PTHR24221">
    <property type="entry name" value="ATP-BINDING CASSETTE SUB-FAMILY B"/>
    <property type="match status" value="1"/>
</dbReference>
<accession>A0A1D7TGV2</accession>
<dbReference type="InterPro" id="IPR039421">
    <property type="entry name" value="Type_1_exporter"/>
</dbReference>
<keyword evidence="5 7" id="KW-1133">Transmembrane helix</keyword>
<dbReference type="NCBIfam" id="TIGR01846">
    <property type="entry name" value="type_I_sec_HlyB"/>
    <property type="match status" value="1"/>
</dbReference>
<dbReference type="RefSeq" id="WP_069477174.1">
    <property type="nucleotide sequence ID" value="NZ_CP017111.1"/>
</dbReference>
<dbReference type="FunFam" id="3.40.50.300:FF:000218">
    <property type="entry name" value="Multidrug ABC transporter ATP-binding protein"/>
    <property type="match status" value="1"/>
</dbReference>
<dbReference type="Pfam" id="PF00664">
    <property type="entry name" value="ABC_membrane"/>
    <property type="match status" value="1"/>
</dbReference>
<evidence type="ECO:0000313" key="12">
    <source>
        <dbReference type="Proteomes" id="UP000094609"/>
    </source>
</evidence>
<dbReference type="GO" id="GO:0030253">
    <property type="term" value="P:protein secretion by the type I secretion system"/>
    <property type="evidence" value="ECO:0007669"/>
    <property type="project" value="InterPro"/>
</dbReference>
<feature type="domain" description="ABC transporter" evidence="8">
    <location>
        <begin position="461"/>
        <end position="696"/>
    </location>
</feature>
<gene>
    <name evidence="11" type="ORF">SHALO_0420</name>
</gene>
<dbReference type="Gene3D" id="1.20.1560.10">
    <property type="entry name" value="ABC transporter type 1, transmembrane domain"/>
    <property type="match status" value="1"/>
</dbReference>
<dbReference type="GO" id="GO:0030256">
    <property type="term" value="C:type I protein secretion system complex"/>
    <property type="evidence" value="ECO:0007669"/>
    <property type="project" value="InterPro"/>
</dbReference>
<dbReference type="InterPro" id="IPR017871">
    <property type="entry name" value="ABC_transporter-like_CS"/>
</dbReference>
<dbReference type="EMBL" id="CP017111">
    <property type="protein sequence ID" value="AOO64216.1"/>
    <property type="molecule type" value="Genomic_DNA"/>
</dbReference>
<feature type="transmembrane region" description="Helical" evidence="7">
    <location>
        <begin position="183"/>
        <end position="203"/>
    </location>
</feature>
<dbReference type="SUPFAM" id="SSF52540">
    <property type="entry name" value="P-loop containing nucleoside triphosphate hydrolases"/>
    <property type="match status" value="1"/>
</dbReference>
<dbReference type="InterPro" id="IPR027417">
    <property type="entry name" value="P-loop_NTPase"/>
</dbReference>
<evidence type="ECO:0000259" key="9">
    <source>
        <dbReference type="PROSITE" id="PS50929"/>
    </source>
</evidence>
<evidence type="ECO:0000256" key="6">
    <source>
        <dbReference type="ARBA" id="ARBA00023136"/>
    </source>
</evidence>
<dbReference type="InterPro" id="IPR011527">
    <property type="entry name" value="ABC1_TM_dom"/>
</dbReference>
<evidence type="ECO:0000256" key="1">
    <source>
        <dbReference type="ARBA" id="ARBA00004651"/>
    </source>
</evidence>
<evidence type="ECO:0000256" key="4">
    <source>
        <dbReference type="ARBA" id="ARBA00022840"/>
    </source>
</evidence>
<dbReference type="GO" id="GO:0008233">
    <property type="term" value="F:peptidase activity"/>
    <property type="evidence" value="ECO:0007669"/>
    <property type="project" value="InterPro"/>
</dbReference>
<feature type="domain" description="Peptidase C39" evidence="10">
    <location>
        <begin position="2"/>
        <end position="119"/>
    </location>
</feature>
<dbReference type="GO" id="GO:0034040">
    <property type="term" value="F:ATPase-coupled lipid transmembrane transporter activity"/>
    <property type="evidence" value="ECO:0007669"/>
    <property type="project" value="TreeGrafter"/>
</dbReference>
<dbReference type="GO" id="GO:0005886">
    <property type="term" value="C:plasma membrane"/>
    <property type="evidence" value="ECO:0007669"/>
    <property type="project" value="UniProtKB-SubCell"/>
</dbReference>
<keyword evidence="6 7" id="KW-0472">Membrane</keyword>
<organism evidence="11 12">
    <name type="scientific">Sulfurospirillum halorespirans DSM 13726</name>
    <dbReference type="NCBI Taxonomy" id="1193502"/>
    <lineage>
        <taxon>Bacteria</taxon>
        <taxon>Pseudomonadati</taxon>
        <taxon>Campylobacterota</taxon>
        <taxon>Epsilonproteobacteria</taxon>
        <taxon>Campylobacterales</taxon>
        <taxon>Sulfurospirillaceae</taxon>
        <taxon>Sulfurospirillum</taxon>
    </lineage>
</organism>
<evidence type="ECO:0000256" key="7">
    <source>
        <dbReference type="SAM" id="Phobius"/>
    </source>
</evidence>
<dbReference type="GO" id="GO:0016887">
    <property type="term" value="F:ATP hydrolysis activity"/>
    <property type="evidence" value="ECO:0007669"/>
    <property type="project" value="InterPro"/>
</dbReference>
<dbReference type="SUPFAM" id="SSF90123">
    <property type="entry name" value="ABC transporter transmembrane region"/>
    <property type="match status" value="1"/>
</dbReference>
<dbReference type="InterPro" id="IPR003593">
    <property type="entry name" value="AAA+_ATPase"/>
</dbReference>
<dbReference type="PROSITE" id="PS50929">
    <property type="entry name" value="ABC_TM1F"/>
    <property type="match status" value="1"/>
</dbReference>
<feature type="transmembrane region" description="Helical" evidence="7">
    <location>
        <begin position="262"/>
        <end position="281"/>
    </location>
</feature>
<dbReference type="Pfam" id="PF03412">
    <property type="entry name" value="Peptidase_C39"/>
    <property type="match status" value="1"/>
</dbReference>
<dbReference type="InterPro" id="IPR036640">
    <property type="entry name" value="ABC1_TM_sf"/>
</dbReference>
<name>A0A1D7TGV2_9BACT</name>
<keyword evidence="2 7" id="KW-0812">Transmembrane</keyword>
<dbReference type="InterPro" id="IPR010132">
    <property type="entry name" value="ATPase_T1SS_HlyB"/>
</dbReference>
<dbReference type="KEGG" id="shal:SHALO_0420"/>
<dbReference type="Gene3D" id="3.40.50.300">
    <property type="entry name" value="P-loop containing nucleotide triphosphate hydrolases"/>
    <property type="match status" value="1"/>
</dbReference>
<proteinExistence type="predicted"/>
<dbReference type="InterPro" id="IPR003439">
    <property type="entry name" value="ABC_transporter-like_ATP-bd"/>
</dbReference>
<protein>
    <submittedName>
        <fullName evidence="11">Type I secretion system ABC transporter, HlyB family</fullName>
    </submittedName>
</protein>
<dbReference type="PROSITE" id="PS50990">
    <property type="entry name" value="PEPTIDASE_C39"/>
    <property type="match status" value="1"/>
</dbReference>
<dbReference type="Gene3D" id="3.90.70.10">
    <property type="entry name" value="Cysteine proteinases"/>
    <property type="match status" value="1"/>
</dbReference>
<comment type="subcellular location">
    <subcellularLocation>
        <location evidence="1">Cell membrane</location>
        <topology evidence="1">Multi-pass membrane protein</topology>
    </subcellularLocation>
</comment>
<feature type="domain" description="ABC transmembrane type-1" evidence="9">
    <location>
        <begin position="149"/>
        <end position="428"/>
    </location>
</feature>
<dbReference type="PATRIC" id="fig|1193502.14.peg.432"/>
<dbReference type="Proteomes" id="UP000094609">
    <property type="component" value="Chromosome"/>
</dbReference>
<keyword evidence="4" id="KW-0067">ATP-binding</keyword>
<dbReference type="SMART" id="SM00382">
    <property type="entry name" value="AAA"/>
    <property type="match status" value="1"/>
</dbReference>
<sequence>MRSALVALEVVGQLNRIAIDSTAIARKYALDANEPSIEVLARIAKEQGFKTKLKSLTPAQMEKYPLPCIARKKEAGYIVILKIDLEKEQMLVFEAGSKEPYLLSFSDFTATIQPKVIILKHKIMTDQIKFGFAWFYNQLLHYKRIVGEVLLASFVMQLFGLVTPLFTQVVLDKVLVHHSMSTLNVIAIAFGAVIIFEFLLSIVRNYVFVHTTSKIDARLGARLFRHLISLPLVYFEKRKVGNIIARVRELDQIREFIANKSVTVLLDMLFSVVFVVMMMIYSVQLTFVSLGFISIIAILYIIVTPNLRKRLEAKFQMGAQSNAYLVESVTGMQTVKALAIEGSMQKKWEEYLGAYVNAGFNLAHLSNILSGVSGALQKLMTLSILYFGVGLVIDNKLSVGQLIAFQMFAGQFSSPVMRLVGLWNEFQQALLSVDRIGDILNTPTEQMNDKAITLPKVQGEVNFDKIAFRYALDGPLILKQLSLHVSPGQSIGVVGRSGSGKSTLTKLLQRLYLPHEGAVYIDGVDIRHMNPSWLRHNIGVVLQENYLFSGTIKENIAFAVPGASMERIITVSKIAGAHEFISELPEGYDTFVGERGSSLSGGQRQRIAIARALLGDPKVLIFDEATSALDYESEKIIQDNLKAIKEGRTMFIVAHRLSTVRDCDEIIVMDKGDIVERGSHDELMTLKGYYHFLTTQQERA</sequence>
<feature type="transmembrane region" description="Helical" evidence="7">
    <location>
        <begin position="149"/>
        <end position="171"/>
    </location>
</feature>
<evidence type="ECO:0000256" key="2">
    <source>
        <dbReference type="ARBA" id="ARBA00022692"/>
    </source>
</evidence>
<dbReference type="Pfam" id="PF00005">
    <property type="entry name" value="ABC_tran"/>
    <property type="match status" value="1"/>
</dbReference>
<dbReference type="PANTHER" id="PTHR24221:SF647">
    <property type="entry name" value="BLL6336 PROTEIN"/>
    <property type="match status" value="1"/>
</dbReference>
<evidence type="ECO:0000259" key="8">
    <source>
        <dbReference type="PROSITE" id="PS50893"/>
    </source>
</evidence>